<dbReference type="PANTHER" id="PTHR48153:SF3">
    <property type="entry name" value="INACTIVE UFM1-SPECIFIC PROTEASE 1"/>
    <property type="match status" value="1"/>
</dbReference>
<proteinExistence type="evidence at transcript level"/>
<evidence type="ECO:0000259" key="3">
    <source>
        <dbReference type="Pfam" id="PF07910"/>
    </source>
</evidence>
<dbReference type="InterPro" id="IPR038765">
    <property type="entry name" value="Papain-like_cys_pep_sf"/>
</dbReference>
<evidence type="ECO:0000313" key="4">
    <source>
        <dbReference type="EMBL" id="JAA69962.1"/>
    </source>
</evidence>
<dbReference type="InterPro" id="IPR012462">
    <property type="entry name" value="UFSP1/2_DUB_cat"/>
</dbReference>
<dbReference type="PANTHER" id="PTHR48153">
    <property type="entry name" value="UFM1-SPECIFIC PROTEASE 2"/>
    <property type="match status" value="1"/>
</dbReference>
<accession>A0A0K8RFM4</accession>
<organism evidence="4">
    <name type="scientific">Ixodes ricinus</name>
    <name type="common">Common tick</name>
    <name type="synonym">Acarus ricinus</name>
    <dbReference type="NCBI Taxonomy" id="34613"/>
    <lineage>
        <taxon>Eukaryota</taxon>
        <taxon>Metazoa</taxon>
        <taxon>Ecdysozoa</taxon>
        <taxon>Arthropoda</taxon>
        <taxon>Chelicerata</taxon>
        <taxon>Arachnida</taxon>
        <taxon>Acari</taxon>
        <taxon>Parasitiformes</taxon>
        <taxon>Ixodida</taxon>
        <taxon>Ixodoidea</taxon>
        <taxon>Ixodidae</taxon>
        <taxon>Ixodinae</taxon>
        <taxon>Ixodes</taxon>
    </lineage>
</organism>
<reference evidence="4" key="1">
    <citation type="submission" date="2012-12" db="EMBL/GenBank/DDBJ databases">
        <title>Identification and characterization of a phenylalanine ammonia-lyase gene family in Isatis indigotica Fort.</title>
        <authorList>
            <person name="Liu Q."/>
            <person name="Chen J."/>
            <person name="Zhou X."/>
            <person name="Di P."/>
            <person name="Xiao Y."/>
            <person name="Xuan H."/>
            <person name="Zhang L."/>
            <person name="Chen W."/>
        </authorList>
    </citation>
    <scope>NUCLEOTIDE SEQUENCE</scope>
    <source>
        <tissue evidence="4">Salivary gland</tissue>
    </source>
</reference>
<dbReference type="Pfam" id="PF07910">
    <property type="entry name" value="Peptidase_C78"/>
    <property type="match status" value="1"/>
</dbReference>
<name>A0A0K8RFM4_IXORI</name>
<evidence type="ECO:0000256" key="1">
    <source>
        <dbReference type="ARBA" id="ARBA00008552"/>
    </source>
</evidence>
<dbReference type="EMBL" id="GADI01003846">
    <property type="protein sequence ID" value="JAA69962.1"/>
    <property type="molecule type" value="mRNA"/>
</dbReference>
<evidence type="ECO:0000256" key="2">
    <source>
        <dbReference type="ARBA" id="ARBA00022801"/>
    </source>
</evidence>
<dbReference type="Gene3D" id="3.90.70.130">
    <property type="match status" value="1"/>
</dbReference>
<sequence>MDLKGPVGGPCPPALLEDVHENLPVPAGAEHLACVKGGYAYYHYGCDGVNDRGWGCGYRTLQTLCSWVCKRRKAASVCPVPSIAQIQEALVKIGDKPGSFLGSREWIGSVEASMCLDHFYEVPCKILHISSGTDLAGELNTLQRHFETFGSPVMMGGDTDASSKGILGVCRAGSAGFLLVLDPHWFSDDTRNFGKDQIARRRLDVQENGWISWRSLDSFMQGSFYNLCLPQETSA</sequence>
<dbReference type="GO" id="GO:0071567">
    <property type="term" value="F:deUFMylase activity"/>
    <property type="evidence" value="ECO:0007669"/>
    <property type="project" value="UniProtKB-ARBA"/>
</dbReference>
<dbReference type="SUPFAM" id="SSF54001">
    <property type="entry name" value="Cysteine proteinases"/>
    <property type="match status" value="1"/>
</dbReference>
<comment type="similarity">
    <text evidence="1">Belongs to the peptidase C78 family.</text>
</comment>
<feature type="domain" description="UFSP1/2/DUB catalytic" evidence="3">
    <location>
        <begin position="33"/>
        <end position="228"/>
    </location>
</feature>
<protein>
    <submittedName>
        <fullName evidence="4">Putative peptidase family c78</fullName>
    </submittedName>
</protein>
<keyword evidence="2" id="KW-0378">Hydrolase</keyword>
<dbReference type="AlphaFoldDB" id="A0A0K8RFM4"/>